<dbReference type="RefSeq" id="WP_245323626.1">
    <property type="nucleotide sequence ID" value="NZ_FMAI01000016.1"/>
</dbReference>
<dbReference type="GO" id="GO:0031419">
    <property type="term" value="F:cobalamin binding"/>
    <property type="evidence" value="ECO:0007669"/>
    <property type="project" value="InterPro"/>
</dbReference>
<sequence length="308" mass="33619">MKEERAIESGVDLVLVNSPLKDYDQEPRRNNFTLPTLGLAYIATCANRSGFAVRVLDAEARGLGLSQVAALLNRVGPRWVGLNLLAPTYVHSVRLLQQLDPAISVMLGGHQAKALPRSILEDFRIPRIDALVLGEAETRVPRLLGDKRSRGELPGVFWREGQTAVMPSVRAKDPLLLAPDLDAMPLLDRSHLDHDPYSDGGVLESAMVASRGCPFDCSFCGAAVSSNPDITIRMRKPDSIMAEALDLGTRLGVQRVRFVDDLFLANQRLMRTTLSAFVDARLDMRWDATGRISSAFGAMAARVLSSGS</sequence>
<dbReference type="GO" id="GO:0051536">
    <property type="term" value="F:iron-sulfur cluster binding"/>
    <property type="evidence" value="ECO:0007669"/>
    <property type="project" value="UniProtKB-KW"/>
</dbReference>
<evidence type="ECO:0000313" key="8">
    <source>
        <dbReference type="Proteomes" id="UP000199184"/>
    </source>
</evidence>
<dbReference type="Proteomes" id="UP000199184">
    <property type="component" value="Unassembled WGS sequence"/>
</dbReference>
<dbReference type="GO" id="GO:0003824">
    <property type="term" value="F:catalytic activity"/>
    <property type="evidence" value="ECO:0007669"/>
    <property type="project" value="InterPro"/>
</dbReference>
<keyword evidence="5" id="KW-0411">Iron-sulfur</keyword>
<proteinExistence type="predicted"/>
<accession>A0A1C3XHN2</accession>
<keyword evidence="8" id="KW-1185">Reference proteome</keyword>
<dbReference type="InterPro" id="IPR007197">
    <property type="entry name" value="rSAM"/>
</dbReference>
<dbReference type="AlphaFoldDB" id="A0A1C3XHN2"/>
<dbReference type="InterPro" id="IPR006158">
    <property type="entry name" value="Cobalamin-bd"/>
</dbReference>
<dbReference type="InterPro" id="IPR058240">
    <property type="entry name" value="rSAM_sf"/>
</dbReference>
<dbReference type="InterPro" id="IPR051198">
    <property type="entry name" value="BchE-like"/>
</dbReference>
<protein>
    <submittedName>
        <fullName evidence="7">B12 binding domain-containing protein</fullName>
    </submittedName>
</protein>
<dbReference type="GO" id="GO:0046872">
    <property type="term" value="F:metal ion binding"/>
    <property type="evidence" value="ECO:0007669"/>
    <property type="project" value="UniProtKB-KW"/>
</dbReference>
<dbReference type="Gene3D" id="3.40.50.280">
    <property type="entry name" value="Cobalamin-binding domain"/>
    <property type="match status" value="1"/>
</dbReference>
<evidence type="ECO:0000256" key="5">
    <source>
        <dbReference type="ARBA" id="ARBA00023014"/>
    </source>
</evidence>
<dbReference type="PROSITE" id="PS51332">
    <property type="entry name" value="B12_BINDING"/>
    <property type="match status" value="1"/>
</dbReference>
<organism evidence="7 8">
    <name type="scientific">Bradyrhizobium shewense</name>
    <dbReference type="NCBI Taxonomy" id="1761772"/>
    <lineage>
        <taxon>Bacteria</taxon>
        <taxon>Pseudomonadati</taxon>
        <taxon>Pseudomonadota</taxon>
        <taxon>Alphaproteobacteria</taxon>
        <taxon>Hyphomicrobiales</taxon>
        <taxon>Nitrobacteraceae</taxon>
        <taxon>Bradyrhizobium</taxon>
    </lineage>
</organism>
<dbReference type="EMBL" id="FMAI01000016">
    <property type="protein sequence ID" value="SCB51758.1"/>
    <property type="molecule type" value="Genomic_DNA"/>
</dbReference>
<comment type="cofactor">
    <cofactor evidence="1">
        <name>[4Fe-4S] cluster</name>
        <dbReference type="ChEBI" id="CHEBI:49883"/>
    </cofactor>
</comment>
<gene>
    <name evidence="7" type="ORF">GA0061098_101648</name>
</gene>
<name>A0A1C3XHN2_9BRAD</name>
<dbReference type="Pfam" id="PF02310">
    <property type="entry name" value="B12-binding"/>
    <property type="match status" value="1"/>
</dbReference>
<evidence type="ECO:0000313" key="7">
    <source>
        <dbReference type="EMBL" id="SCB51758.1"/>
    </source>
</evidence>
<reference evidence="8" key="1">
    <citation type="submission" date="2016-08" db="EMBL/GenBank/DDBJ databases">
        <authorList>
            <person name="Varghese N."/>
            <person name="Submissions Spin"/>
        </authorList>
    </citation>
    <scope>NUCLEOTIDE SEQUENCE [LARGE SCALE GENOMIC DNA]</scope>
    <source>
        <strain evidence="8">ERR11</strain>
    </source>
</reference>
<evidence type="ECO:0000259" key="6">
    <source>
        <dbReference type="PROSITE" id="PS51332"/>
    </source>
</evidence>
<keyword evidence="4" id="KW-0408">Iron</keyword>
<evidence type="ECO:0000256" key="1">
    <source>
        <dbReference type="ARBA" id="ARBA00001966"/>
    </source>
</evidence>
<feature type="domain" description="B12-binding" evidence="6">
    <location>
        <begin position="11"/>
        <end position="154"/>
    </location>
</feature>
<dbReference type="SFLD" id="SFLDS00029">
    <property type="entry name" value="Radical_SAM"/>
    <property type="match status" value="1"/>
</dbReference>
<evidence type="ECO:0000256" key="4">
    <source>
        <dbReference type="ARBA" id="ARBA00023004"/>
    </source>
</evidence>
<evidence type="ECO:0000256" key="3">
    <source>
        <dbReference type="ARBA" id="ARBA00022723"/>
    </source>
</evidence>
<keyword evidence="3" id="KW-0479">Metal-binding</keyword>
<keyword evidence="2" id="KW-0949">S-adenosyl-L-methionine</keyword>
<dbReference type="PANTHER" id="PTHR43409:SF7">
    <property type="entry name" value="BLL1977 PROTEIN"/>
    <property type="match status" value="1"/>
</dbReference>
<evidence type="ECO:0000256" key="2">
    <source>
        <dbReference type="ARBA" id="ARBA00022691"/>
    </source>
</evidence>
<dbReference type="SUPFAM" id="SSF102114">
    <property type="entry name" value="Radical SAM enzymes"/>
    <property type="match status" value="1"/>
</dbReference>
<dbReference type="PANTHER" id="PTHR43409">
    <property type="entry name" value="ANAEROBIC MAGNESIUM-PROTOPORPHYRIN IX MONOMETHYL ESTER CYCLASE-RELATED"/>
    <property type="match status" value="1"/>
</dbReference>
<dbReference type="SFLD" id="SFLDG01082">
    <property type="entry name" value="B12-binding_domain_containing"/>
    <property type="match status" value="1"/>
</dbReference>